<gene>
    <name evidence="1" type="ORF">L596_005794</name>
</gene>
<reference evidence="1 2" key="1">
    <citation type="journal article" date="2015" name="Genome Biol.">
        <title>Comparative genomics of Steinernema reveals deeply conserved gene regulatory networks.</title>
        <authorList>
            <person name="Dillman A.R."/>
            <person name="Macchietto M."/>
            <person name="Porter C.F."/>
            <person name="Rogers A."/>
            <person name="Williams B."/>
            <person name="Antoshechkin I."/>
            <person name="Lee M.M."/>
            <person name="Goodwin Z."/>
            <person name="Lu X."/>
            <person name="Lewis E.E."/>
            <person name="Goodrich-Blair H."/>
            <person name="Stock S.P."/>
            <person name="Adams B.J."/>
            <person name="Sternberg P.W."/>
            <person name="Mortazavi A."/>
        </authorList>
    </citation>
    <scope>NUCLEOTIDE SEQUENCE [LARGE SCALE GENOMIC DNA]</scope>
    <source>
        <strain evidence="1 2">ALL</strain>
    </source>
</reference>
<proteinExistence type="predicted"/>
<reference evidence="1 2" key="2">
    <citation type="journal article" date="2019" name="G3 (Bethesda)">
        <title>Hybrid Assembly of the Genome of the Entomopathogenic Nematode Steinernema carpocapsae Identifies the X-Chromosome.</title>
        <authorList>
            <person name="Serra L."/>
            <person name="Macchietto M."/>
            <person name="Macias-Munoz A."/>
            <person name="McGill C.J."/>
            <person name="Rodriguez I.M."/>
            <person name="Rodriguez B."/>
            <person name="Murad R."/>
            <person name="Mortazavi A."/>
        </authorList>
    </citation>
    <scope>NUCLEOTIDE SEQUENCE [LARGE SCALE GENOMIC DNA]</scope>
    <source>
        <strain evidence="1 2">ALL</strain>
    </source>
</reference>
<organism evidence="1 2">
    <name type="scientific">Steinernema carpocapsae</name>
    <name type="common">Entomopathogenic nematode</name>
    <dbReference type="NCBI Taxonomy" id="34508"/>
    <lineage>
        <taxon>Eukaryota</taxon>
        <taxon>Metazoa</taxon>
        <taxon>Ecdysozoa</taxon>
        <taxon>Nematoda</taxon>
        <taxon>Chromadorea</taxon>
        <taxon>Rhabditida</taxon>
        <taxon>Tylenchina</taxon>
        <taxon>Panagrolaimomorpha</taxon>
        <taxon>Strongyloidoidea</taxon>
        <taxon>Steinernematidae</taxon>
        <taxon>Steinernema</taxon>
    </lineage>
</organism>
<name>A0A4U8V5Z2_STECR</name>
<comment type="caution">
    <text evidence="1">The sequence shown here is derived from an EMBL/GenBank/DDBJ whole genome shotgun (WGS) entry which is preliminary data.</text>
</comment>
<evidence type="ECO:0000313" key="1">
    <source>
        <dbReference type="EMBL" id="TMS39238.1"/>
    </source>
</evidence>
<sequence length="291" mass="33447">MDQLPLLFYDEIAGHQSTDQLAVITQLPCLRCLAPVFEEHRLNRRIFSAHIWFISSKKEFHACFTNFGVSHSAIYAYPLQKSAGLNDKFIRFRELILEPKPFQPDEKTYLINPSKLAFIFQHIASSNNASADMELSLNFEFYPGILNLKSLPQEYLGDSLLYQIRLTRLNVTTHFNGTYELVERIASSGSLQFVHLRGVWNSSIIPSLFTLARKNPLKILRVASIPEISIEDLKELADIWRQKEIRIDINIAKHLSEDKIRKAFGGKLKLERINSCGVKCSFDFAFNLYGF</sequence>
<keyword evidence="2" id="KW-1185">Reference proteome</keyword>
<accession>A0A4U8V5Z2</accession>
<dbReference type="Proteomes" id="UP000298663">
    <property type="component" value="Unassembled WGS sequence"/>
</dbReference>
<evidence type="ECO:0000313" key="2">
    <source>
        <dbReference type="Proteomes" id="UP000298663"/>
    </source>
</evidence>
<protein>
    <submittedName>
        <fullName evidence="1">Uncharacterized protein</fullName>
    </submittedName>
</protein>
<dbReference type="EMBL" id="AZBU02000001">
    <property type="protein sequence ID" value="TMS39238.1"/>
    <property type="molecule type" value="Genomic_DNA"/>
</dbReference>
<dbReference type="AlphaFoldDB" id="A0A4U8V5Z2"/>